<dbReference type="PROSITE" id="PS50086">
    <property type="entry name" value="TBC_RABGAP"/>
    <property type="match status" value="1"/>
</dbReference>
<sequence length="343" mass="39742">MTVPVFELTSYSDDSLICDSTPNVLTSERPHRRTSSFRLPQAVSSSFVREFSPLIRHASLKVRHKLESTLSCPLKTAHQLSMSIPRMVVNSMSSLADDDGVSSEDDDPEVLELEERNNIIQKYDKFIFTAQGPESKDIDPWENPEFDVYSKMDRFGFVQQQSLLNVLAAYSMYNTEVGYCQGFFVPGFPKLSRFEEHFKKVLKKYKPRIFKHLEKQDIPYIYLTKWWFGCFLDRVPFSLALRLWDVYILEGDPILIAMALNIMKMHETIGRSPHLKREKHSKDAITSRTPSVSGIKSVLRFDVLKILVLYFIFITVYCNIADEMLQMIRVLLVIALRIHAFSF</sequence>
<evidence type="ECO:0000313" key="3">
    <source>
        <dbReference type="Proteomes" id="UP000095283"/>
    </source>
</evidence>
<feature type="transmembrane region" description="Helical" evidence="1">
    <location>
        <begin position="303"/>
        <end position="320"/>
    </location>
</feature>
<feature type="domain" description="Rab-GAP TBC" evidence="2">
    <location>
        <begin position="1"/>
        <end position="251"/>
    </location>
</feature>
<dbReference type="SUPFAM" id="SSF47923">
    <property type="entry name" value="Ypt/Rab-GAP domain of gyp1p"/>
    <property type="match status" value="2"/>
</dbReference>
<dbReference type="Gene3D" id="1.10.8.270">
    <property type="entry name" value="putative rabgap domain of human tbc1 domain family member 14 like domains"/>
    <property type="match status" value="1"/>
</dbReference>
<reference evidence="4" key="1">
    <citation type="submission" date="2016-11" db="UniProtKB">
        <authorList>
            <consortium name="WormBaseParasite"/>
        </authorList>
    </citation>
    <scope>IDENTIFICATION</scope>
</reference>
<proteinExistence type="predicted"/>
<keyword evidence="1" id="KW-0472">Membrane</keyword>
<dbReference type="InterPro" id="IPR035969">
    <property type="entry name" value="Rab-GAP_TBC_sf"/>
</dbReference>
<evidence type="ECO:0000259" key="2">
    <source>
        <dbReference type="PROSITE" id="PS50086"/>
    </source>
</evidence>
<dbReference type="Proteomes" id="UP000095283">
    <property type="component" value="Unplaced"/>
</dbReference>
<dbReference type="InterPro" id="IPR050302">
    <property type="entry name" value="Rab_GAP_TBC_domain"/>
</dbReference>
<dbReference type="AlphaFoldDB" id="A0A1I7WBN7"/>
<dbReference type="SMART" id="SM00164">
    <property type="entry name" value="TBC"/>
    <property type="match status" value="1"/>
</dbReference>
<name>A0A1I7WBN7_HETBA</name>
<organism evidence="3 4">
    <name type="scientific">Heterorhabditis bacteriophora</name>
    <name type="common">Entomopathogenic nematode worm</name>
    <dbReference type="NCBI Taxonomy" id="37862"/>
    <lineage>
        <taxon>Eukaryota</taxon>
        <taxon>Metazoa</taxon>
        <taxon>Ecdysozoa</taxon>
        <taxon>Nematoda</taxon>
        <taxon>Chromadorea</taxon>
        <taxon>Rhabditida</taxon>
        <taxon>Rhabditina</taxon>
        <taxon>Rhabditomorpha</taxon>
        <taxon>Strongyloidea</taxon>
        <taxon>Heterorhabditidae</taxon>
        <taxon>Heterorhabditis</taxon>
    </lineage>
</organism>
<dbReference type="Pfam" id="PF00566">
    <property type="entry name" value="RabGAP-TBC"/>
    <property type="match status" value="1"/>
</dbReference>
<dbReference type="WBParaSite" id="Hba_02085">
    <property type="protein sequence ID" value="Hba_02085"/>
    <property type="gene ID" value="Hba_02085"/>
</dbReference>
<dbReference type="PANTHER" id="PTHR47219">
    <property type="entry name" value="RAB GTPASE-ACTIVATING PROTEIN 1-LIKE"/>
    <property type="match status" value="1"/>
</dbReference>
<protein>
    <submittedName>
        <fullName evidence="4">Rab-GAP TBC domain-containing protein</fullName>
    </submittedName>
</protein>
<evidence type="ECO:0000313" key="4">
    <source>
        <dbReference type="WBParaSite" id="Hba_02085"/>
    </source>
</evidence>
<evidence type="ECO:0000256" key="1">
    <source>
        <dbReference type="SAM" id="Phobius"/>
    </source>
</evidence>
<keyword evidence="3" id="KW-1185">Reference proteome</keyword>
<dbReference type="PANTHER" id="PTHR47219:SF19">
    <property type="entry name" value="USP6 N-TERMINAL-LIKE PROTEIN ISOFORM X1"/>
    <property type="match status" value="1"/>
</dbReference>
<accession>A0A1I7WBN7</accession>
<dbReference type="Gene3D" id="1.10.472.80">
    <property type="entry name" value="Ypt/Rab-GAP domain of gyp1p, domain 3"/>
    <property type="match status" value="1"/>
</dbReference>
<keyword evidence="1" id="KW-0812">Transmembrane</keyword>
<dbReference type="InterPro" id="IPR000195">
    <property type="entry name" value="Rab-GAP-TBC_dom"/>
</dbReference>
<keyword evidence="1" id="KW-1133">Transmembrane helix</keyword>
<dbReference type="GO" id="GO:0031267">
    <property type="term" value="F:small GTPase binding"/>
    <property type="evidence" value="ECO:0007669"/>
    <property type="project" value="TreeGrafter"/>
</dbReference>
<dbReference type="GO" id="GO:0005096">
    <property type="term" value="F:GTPase activator activity"/>
    <property type="evidence" value="ECO:0007669"/>
    <property type="project" value="TreeGrafter"/>
</dbReference>